<proteinExistence type="predicted"/>
<gene>
    <name evidence="2" type="ORF">N7456_005455</name>
</gene>
<dbReference type="EMBL" id="JAPQKH010000003">
    <property type="protein sequence ID" value="KAJ5108780.1"/>
    <property type="molecule type" value="Genomic_DNA"/>
</dbReference>
<organism evidence="2 3">
    <name type="scientific">Penicillium angulare</name>
    <dbReference type="NCBI Taxonomy" id="116970"/>
    <lineage>
        <taxon>Eukaryota</taxon>
        <taxon>Fungi</taxon>
        <taxon>Dikarya</taxon>
        <taxon>Ascomycota</taxon>
        <taxon>Pezizomycotina</taxon>
        <taxon>Eurotiomycetes</taxon>
        <taxon>Eurotiomycetidae</taxon>
        <taxon>Eurotiales</taxon>
        <taxon>Aspergillaceae</taxon>
        <taxon>Penicillium</taxon>
    </lineage>
</organism>
<reference evidence="2" key="1">
    <citation type="submission" date="2022-11" db="EMBL/GenBank/DDBJ databases">
        <authorList>
            <person name="Petersen C."/>
        </authorList>
    </citation>
    <scope>NUCLEOTIDE SEQUENCE</scope>
    <source>
        <strain evidence="2">IBT 30069</strain>
    </source>
</reference>
<dbReference type="AlphaFoldDB" id="A0A9W9KJL5"/>
<feature type="region of interest" description="Disordered" evidence="1">
    <location>
        <begin position="307"/>
        <end position="346"/>
    </location>
</feature>
<evidence type="ECO:0000256" key="1">
    <source>
        <dbReference type="SAM" id="MobiDB-lite"/>
    </source>
</evidence>
<dbReference type="OrthoDB" id="5345494at2759"/>
<name>A0A9W9KJL5_9EURO</name>
<sequence>MSDLWLDLVSTVNIDIDIDTMPAVLQSTIHLLETELVKARAALQEIQPHPPILRIGDEVAVGAMAAYRQNLIGRAPDFYGSRRLTAKELGLEPTVREITHEKLLPAPIQAPKPAPIPQRAPIEKALTNSLVLDHVAPYLSAPSLISLASTSRHMHSMVTQTPYIFRHLDLTHCRGANLPTKEQPQNDTQTEDEFYSAPLRRIFGSLEKKSVLQDVRTLVLDGLTVPADLVAEIILTDRFNVNILSIRECLHLNERKLMQIIQHAVRPTRPEGTPRVKGIYHFSPITKAPRAPVRRRYRDWWGSRIGASRRPSETSSTSSSSSPSTSSSDNEEEERPKIQKTQQNEWYSPSGKLFKHTIEDGWAQTLQKCEGIIAFDAVLCRGPRHDVNLYSSANEESPAPDDPLLGPAMATVALGPRGCDGCHSSPEGPAIWGQSPDHQFPLLSPMPLHVSNTAAAKRPEQIPGKHPLLIARCTDCLNHRWCHRCNKWFCGNCLPQPQDAQLNLSPHQTAVRPDQENFRGAVGPLERESLGQGVSKDCWECGPTIASADVKAARANIASTTTKDAPQLCVIGAIPALATVCGRSSEFGLKAEITSDF</sequence>
<protein>
    <recommendedName>
        <fullName evidence="4">F-box domain-containing protein</fullName>
    </recommendedName>
</protein>
<evidence type="ECO:0000313" key="2">
    <source>
        <dbReference type="EMBL" id="KAJ5108780.1"/>
    </source>
</evidence>
<evidence type="ECO:0000313" key="3">
    <source>
        <dbReference type="Proteomes" id="UP001149165"/>
    </source>
</evidence>
<feature type="compositionally biased region" description="Low complexity" evidence="1">
    <location>
        <begin position="313"/>
        <end position="328"/>
    </location>
</feature>
<accession>A0A9W9KJL5</accession>
<comment type="caution">
    <text evidence="2">The sequence shown here is derived from an EMBL/GenBank/DDBJ whole genome shotgun (WGS) entry which is preliminary data.</text>
</comment>
<evidence type="ECO:0008006" key="4">
    <source>
        <dbReference type="Google" id="ProtNLM"/>
    </source>
</evidence>
<keyword evidence="3" id="KW-1185">Reference proteome</keyword>
<reference evidence="2" key="2">
    <citation type="journal article" date="2023" name="IMA Fungus">
        <title>Comparative genomic study of the Penicillium genus elucidates a diverse pangenome and 15 lateral gene transfer events.</title>
        <authorList>
            <person name="Petersen C."/>
            <person name="Sorensen T."/>
            <person name="Nielsen M.R."/>
            <person name="Sondergaard T.E."/>
            <person name="Sorensen J.L."/>
            <person name="Fitzpatrick D.A."/>
            <person name="Frisvad J.C."/>
            <person name="Nielsen K.L."/>
        </authorList>
    </citation>
    <scope>NUCLEOTIDE SEQUENCE</scope>
    <source>
        <strain evidence="2">IBT 30069</strain>
    </source>
</reference>
<dbReference type="Proteomes" id="UP001149165">
    <property type="component" value="Unassembled WGS sequence"/>
</dbReference>